<dbReference type="PANTHER" id="PTHR33375:SF1">
    <property type="entry name" value="CHROMOSOME-PARTITIONING PROTEIN PARB-RELATED"/>
    <property type="match status" value="1"/>
</dbReference>
<evidence type="ECO:0000259" key="4">
    <source>
        <dbReference type="SMART" id="SM00470"/>
    </source>
</evidence>
<dbReference type="InterPro" id="IPR041468">
    <property type="entry name" value="HTH_ParB/Spo0J"/>
</dbReference>
<dbReference type="SMART" id="SM00470">
    <property type="entry name" value="ParB"/>
    <property type="match status" value="1"/>
</dbReference>
<evidence type="ECO:0000256" key="2">
    <source>
        <dbReference type="ARBA" id="ARBA00022829"/>
    </source>
</evidence>
<dbReference type="SUPFAM" id="SSF109709">
    <property type="entry name" value="KorB DNA-binding domain-like"/>
    <property type="match status" value="1"/>
</dbReference>
<dbReference type="EMBL" id="JBHUEK010000025">
    <property type="protein sequence ID" value="MFD1780587.1"/>
    <property type="molecule type" value="Genomic_DNA"/>
</dbReference>
<evidence type="ECO:0000313" key="6">
    <source>
        <dbReference type="Proteomes" id="UP001597227"/>
    </source>
</evidence>
<comment type="similarity">
    <text evidence="1">Belongs to the ParB family.</text>
</comment>
<dbReference type="Pfam" id="PF02195">
    <property type="entry name" value="ParB_N"/>
    <property type="match status" value="1"/>
</dbReference>
<protein>
    <submittedName>
        <fullName evidence="5">ParB/RepB/Spo0J family partition protein</fullName>
    </submittedName>
</protein>
<sequence>MAKGLGKGINALFSTSMEVGNEEVVQEVKVTELRTNPYQPRKTFAPEAITELKESILTHGILQPIIVRKTIKGFEIVAGERRFRAAKEAKFSTVPVVIRELNEQQMMEIALLENLQREDLTPIEEAFAYQSLLDHLKITQEQLAKRLGKSRPHIANHLRLLSLPKHVQDLISEGKLSMGHGRTLLGLKKKEKLNAVVEKVMAEELNVRQLEALISQINQNVPRETPKPPKKEKDIFIKEQESFLRERFGTSVSIKQNKKKGKIEIEFFSSDDLERILELLDSPKIS</sequence>
<dbReference type="SUPFAM" id="SSF110849">
    <property type="entry name" value="ParB/Sulfiredoxin"/>
    <property type="match status" value="1"/>
</dbReference>
<dbReference type="InterPro" id="IPR050336">
    <property type="entry name" value="Chromosome_partition/occlusion"/>
</dbReference>
<dbReference type="PANTHER" id="PTHR33375">
    <property type="entry name" value="CHROMOSOME-PARTITIONING PROTEIN PARB-RELATED"/>
    <property type="match status" value="1"/>
</dbReference>
<evidence type="ECO:0000256" key="1">
    <source>
        <dbReference type="ARBA" id="ARBA00006295"/>
    </source>
</evidence>
<gene>
    <name evidence="5" type="ORF">ACFSFW_18125</name>
</gene>
<dbReference type="Pfam" id="PF17762">
    <property type="entry name" value="HTH_ParB"/>
    <property type="match status" value="1"/>
</dbReference>
<dbReference type="CDD" id="cd16393">
    <property type="entry name" value="SPO0J_N"/>
    <property type="match status" value="1"/>
</dbReference>
<organism evidence="5 6">
    <name type="scientific">Fredinandcohnia salidurans</name>
    <dbReference type="NCBI Taxonomy" id="2595041"/>
    <lineage>
        <taxon>Bacteria</taxon>
        <taxon>Bacillati</taxon>
        <taxon>Bacillota</taxon>
        <taxon>Bacilli</taxon>
        <taxon>Bacillales</taxon>
        <taxon>Bacillaceae</taxon>
        <taxon>Fredinandcohnia</taxon>
    </lineage>
</organism>
<dbReference type="InterPro" id="IPR003115">
    <property type="entry name" value="ParB_N"/>
</dbReference>
<dbReference type="InterPro" id="IPR036086">
    <property type="entry name" value="ParB/Sulfiredoxin_sf"/>
</dbReference>
<dbReference type="InterPro" id="IPR004437">
    <property type="entry name" value="ParB/RepB/Spo0J"/>
</dbReference>
<proteinExistence type="inferred from homology"/>
<evidence type="ECO:0000256" key="3">
    <source>
        <dbReference type="ARBA" id="ARBA00023125"/>
    </source>
</evidence>
<keyword evidence="3" id="KW-0238">DNA-binding</keyword>
<keyword evidence="2" id="KW-0159">Chromosome partition</keyword>
<accession>A0ABW4MRI6</accession>
<evidence type="ECO:0000313" key="5">
    <source>
        <dbReference type="EMBL" id="MFD1780587.1"/>
    </source>
</evidence>
<name>A0ABW4MRI6_9BACI</name>
<feature type="domain" description="ParB-like N-terminal" evidence="4">
    <location>
        <begin position="26"/>
        <end position="115"/>
    </location>
</feature>
<dbReference type="NCBIfam" id="TIGR00180">
    <property type="entry name" value="parB_part"/>
    <property type="match status" value="1"/>
</dbReference>
<dbReference type="Gene3D" id="1.10.10.2830">
    <property type="match status" value="1"/>
</dbReference>
<comment type="caution">
    <text evidence="5">The sequence shown here is derived from an EMBL/GenBank/DDBJ whole genome shotgun (WGS) entry which is preliminary data.</text>
</comment>
<dbReference type="RefSeq" id="WP_388040303.1">
    <property type="nucleotide sequence ID" value="NZ_JBHUEK010000025.1"/>
</dbReference>
<keyword evidence="6" id="KW-1185">Reference proteome</keyword>
<dbReference type="Pfam" id="PF23552">
    <property type="entry name" value="ParB_C"/>
    <property type="match status" value="1"/>
</dbReference>
<dbReference type="InterPro" id="IPR057240">
    <property type="entry name" value="ParB_dimer_C"/>
</dbReference>
<dbReference type="Gene3D" id="3.90.1530.30">
    <property type="match status" value="1"/>
</dbReference>
<reference evidence="6" key="1">
    <citation type="journal article" date="2019" name="Int. J. Syst. Evol. Microbiol.">
        <title>The Global Catalogue of Microorganisms (GCM) 10K type strain sequencing project: providing services to taxonomists for standard genome sequencing and annotation.</title>
        <authorList>
            <consortium name="The Broad Institute Genomics Platform"/>
            <consortium name="The Broad Institute Genome Sequencing Center for Infectious Disease"/>
            <person name="Wu L."/>
            <person name="Ma J."/>
        </authorList>
    </citation>
    <scope>NUCLEOTIDE SEQUENCE [LARGE SCALE GENOMIC DNA]</scope>
    <source>
        <strain evidence="6">CCUG 15531</strain>
    </source>
</reference>
<dbReference type="Proteomes" id="UP001597227">
    <property type="component" value="Unassembled WGS sequence"/>
</dbReference>